<protein>
    <recommendedName>
        <fullName evidence="8">isoamylase</fullName>
        <ecNumber evidence="8">3.2.1.68</ecNumber>
    </recommendedName>
</protein>
<dbReference type="SUPFAM" id="SSF81296">
    <property type="entry name" value="E set domains"/>
    <property type="match status" value="1"/>
</dbReference>
<dbReference type="InterPro" id="IPR017853">
    <property type="entry name" value="GH"/>
</dbReference>
<dbReference type="PANTHER" id="PTHR43002">
    <property type="entry name" value="GLYCOGEN DEBRANCHING ENZYME"/>
    <property type="match status" value="1"/>
</dbReference>
<dbReference type="CDD" id="cd02856">
    <property type="entry name" value="E_set_GDE_Isoamylase_N"/>
    <property type="match status" value="1"/>
</dbReference>
<keyword evidence="6" id="KW-0809">Transit peptide</keyword>
<evidence type="ECO:0000256" key="4">
    <source>
        <dbReference type="ARBA" id="ARBA00022640"/>
    </source>
</evidence>
<dbReference type="InterPro" id="IPR013780">
    <property type="entry name" value="Glyco_hydro_b"/>
</dbReference>
<dbReference type="Gene3D" id="2.60.40.1180">
    <property type="entry name" value="Golgi alpha-mannosidase II"/>
    <property type="match status" value="1"/>
</dbReference>
<dbReference type="Gene3D" id="3.20.20.80">
    <property type="entry name" value="Glycosidases"/>
    <property type="match status" value="1"/>
</dbReference>
<evidence type="ECO:0000256" key="3">
    <source>
        <dbReference type="ARBA" id="ARBA00022528"/>
    </source>
</evidence>
<keyword evidence="3" id="KW-0150">Chloroplast</keyword>
<dbReference type="AlphaFoldDB" id="A0A836BWP2"/>
<dbReference type="SMART" id="SM00642">
    <property type="entry name" value="Aamy"/>
    <property type="match status" value="1"/>
</dbReference>
<organism evidence="11 12">
    <name type="scientific">Edaphochlamys debaryana</name>
    <dbReference type="NCBI Taxonomy" id="47281"/>
    <lineage>
        <taxon>Eukaryota</taxon>
        <taxon>Viridiplantae</taxon>
        <taxon>Chlorophyta</taxon>
        <taxon>core chlorophytes</taxon>
        <taxon>Chlorophyceae</taxon>
        <taxon>CS clade</taxon>
        <taxon>Chlamydomonadales</taxon>
        <taxon>Chlamydomonadales incertae sedis</taxon>
        <taxon>Edaphochlamys</taxon>
    </lineage>
</organism>
<evidence type="ECO:0000256" key="5">
    <source>
        <dbReference type="ARBA" id="ARBA00022801"/>
    </source>
</evidence>
<comment type="catalytic activity">
    <reaction evidence="7">
        <text>Hydrolysis of (1-&gt;6)-alpha-D-glucosidic branch linkages in glycogen, amylopectin and their beta-limit dextrins.</text>
        <dbReference type="EC" id="3.2.1.68"/>
    </reaction>
</comment>
<dbReference type="InterPro" id="IPR013783">
    <property type="entry name" value="Ig-like_fold"/>
</dbReference>
<dbReference type="EMBL" id="JAEHOE010000062">
    <property type="protein sequence ID" value="KAG2490348.1"/>
    <property type="molecule type" value="Genomic_DNA"/>
</dbReference>
<feature type="domain" description="Glycosyl hydrolase family 13 catalytic" evidence="10">
    <location>
        <begin position="265"/>
        <end position="740"/>
    </location>
</feature>
<dbReference type="Pfam" id="PF00128">
    <property type="entry name" value="Alpha-amylase"/>
    <property type="match status" value="1"/>
</dbReference>
<keyword evidence="5" id="KW-0378">Hydrolase</keyword>
<comment type="similarity">
    <text evidence="2">Belongs to the glycosyl hydrolase 13 family.</text>
</comment>
<evidence type="ECO:0000313" key="12">
    <source>
        <dbReference type="Proteomes" id="UP000612055"/>
    </source>
</evidence>
<dbReference type="FunFam" id="3.20.20.80:FF:000054">
    <property type="entry name" value="Glycogen debranching enzyme"/>
    <property type="match status" value="1"/>
</dbReference>
<feature type="region of interest" description="Disordered" evidence="9">
    <location>
        <begin position="637"/>
        <end position="661"/>
    </location>
</feature>
<dbReference type="InterPro" id="IPR014756">
    <property type="entry name" value="Ig_E-set"/>
</dbReference>
<dbReference type="InterPro" id="IPR004193">
    <property type="entry name" value="Glyco_hydro_13_N"/>
</dbReference>
<dbReference type="SUPFAM" id="SSF51011">
    <property type="entry name" value="Glycosyl hydrolase domain"/>
    <property type="match status" value="1"/>
</dbReference>
<feature type="region of interest" description="Disordered" evidence="9">
    <location>
        <begin position="998"/>
        <end position="1023"/>
    </location>
</feature>
<dbReference type="EC" id="3.2.1.68" evidence="8"/>
<feature type="compositionally biased region" description="Basic and acidic residues" evidence="9">
    <location>
        <begin position="637"/>
        <end position="649"/>
    </location>
</feature>
<feature type="compositionally biased region" description="Low complexity" evidence="9">
    <location>
        <begin position="878"/>
        <end position="894"/>
    </location>
</feature>
<dbReference type="SUPFAM" id="SSF51445">
    <property type="entry name" value="(Trans)glycosidases"/>
    <property type="match status" value="1"/>
</dbReference>
<feature type="region of interest" description="Disordered" evidence="9">
    <location>
        <begin position="1038"/>
        <end position="1063"/>
    </location>
</feature>
<gene>
    <name evidence="11" type="ORF">HYH03_011150</name>
</gene>
<feature type="compositionally biased region" description="Low complexity" evidence="9">
    <location>
        <begin position="998"/>
        <end position="1022"/>
    </location>
</feature>
<keyword evidence="12" id="KW-1185">Reference proteome</keyword>
<accession>A0A836BWP2</accession>
<proteinExistence type="inferred from homology"/>
<dbReference type="GO" id="GO:0019156">
    <property type="term" value="F:isoamylase activity"/>
    <property type="evidence" value="ECO:0007669"/>
    <property type="project" value="UniProtKB-EC"/>
</dbReference>
<sequence length="1087" mass="116642">MLLQGPGLGAKCSARRKRQGLSSGRECVSGGPAHAHVTATGRAARPASRPLAPPRVVSIDLETPVLTSNPAVVSTKKLFFEPSGQPGSPFHGPALTGRPEPLGASIDADSGAINFAIFSSTASTVSLVLFTESDLAAGRSTLEIPLDPYVNRTGDVWHVMLPSLQDDLLYGYRMGGLHQEKDKDYPGMRHDETRVVLDPYAEAVLNRRRWGQMGPNLPYGEPGVLGVMPTWPQAAAALPSLSHPPFDWEGDRPLNLPMESIVIYEAHVRGFTAHPSSGVAKPGTYAGMIEKLDYLQSLGINAIELLPIFEFNELEYYSQIPGTDEYRFNFWGYSTVSYLSPMGRYSAALADGRPVRAARDELKQLVKECHKRGIEVILDVVFNHTAEGNERGPTISFRGLDNRVYYMLAPGGEYYNYSGCGNTLNCNQPVVRKFILDCLRYWVTEYHVDGFRFDLASILTRAHSAWAPQQYDEVTGERVAMSSGGAIVSAEGIMTDGAGVPTGYPLADPPLVEAISEDPVLRDTKMIAEAWDCDGLNQVGAFPHYGGRWSEWNGKFRDVVRNFVKGTDGPWAGDFASAVCGSPNIYANNQPHETDWWANNGGRQWKGGRGPTASVNFVTAHDGFTLADLVAYNNKHNEANGEGNRDGEQHNNSWNCGEEGPSGRWDVNRLRQRQMRNLACSLLLACGVPMVTMGDEYGHSKAGNNNTYCHDSDLNYLRWDQAAADPNGFLRFMRLLINFRRATPALQRTTYVTDRDIQWHGELPNTPDWTEQSRLVAFTLSDGQGGGLYVAFNTSHQPRLLKLPAWGGRTWSPLLDTGKVAPYDFLAPDAALSPEDAAAARRSLAMWTADHTYPVLPWTCVVLVSQLEDPSSTAMIKRSASSSAGAPRSASGPANPMTWASNLISSQPPPMPGQRSPAPAPSYASASPIAAAASPTMRAATTFDPPAAAASKPAAAASSGAAAANGRSSHSNPVVAAAAAAAAAAKSAAAAAAAAAGRGPAPAASPAHANGNGNGNAAAAAAEGKRASARLNWRAIAEAEEPSADHAGHKAPPSLTAEEAAALELALRENAELRRRLQQKKDPRHRA</sequence>
<comment type="subcellular location">
    <subcellularLocation>
        <location evidence="1">Plastid</location>
        <location evidence="1">Chloroplast</location>
    </subcellularLocation>
</comment>
<dbReference type="InterPro" id="IPR044505">
    <property type="entry name" value="GlgX_Isoamylase_N_E_set"/>
</dbReference>
<dbReference type="Proteomes" id="UP000612055">
    <property type="component" value="Unassembled WGS sequence"/>
</dbReference>
<dbReference type="GO" id="GO:0009507">
    <property type="term" value="C:chloroplast"/>
    <property type="evidence" value="ECO:0007669"/>
    <property type="project" value="UniProtKB-SubCell"/>
</dbReference>
<dbReference type="OrthoDB" id="204980at2759"/>
<evidence type="ECO:0000256" key="8">
    <source>
        <dbReference type="ARBA" id="ARBA00066531"/>
    </source>
</evidence>
<comment type="caution">
    <text evidence="11">The sequence shown here is derived from an EMBL/GenBank/DDBJ whole genome shotgun (WGS) entry which is preliminary data.</text>
</comment>
<dbReference type="Pfam" id="PF02922">
    <property type="entry name" value="CBM_48"/>
    <property type="match status" value="1"/>
</dbReference>
<dbReference type="InterPro" id="IPR006047">
    <property type="entry name" value="GH13_cat_dom"/>
</dbReference>
<evidence type="ECO:0000313" key="11">
    <source>
        <dbReference type="EMBL" id="KAG2490348.1"/>
    </source>
</evidence>
<evidence type="ECO:0000259" key="10">
    <source>
        <dbReference type="SMART" id="SM00642"/>
    </source>
</evidence>
<dbReference type="Pfam" id="PF21156">
    <property type="entry name" value="ISOA1-3_C"/>
    <property type="match status" value="1"/>
</dbReference>
<evidence type="ECO:0000256" key="9">
    <source>
        <dbReference type="SAM" id="MobiDB-lite"/>
    </source>
</evidence>
<dbReference type="CDD" id="cd11326">
    <property type="entry name" value="AmyAc_Glg_debranch"/>
    <property type="match status" value="1"/>
</dbReference>
<evidence type="ECO:0000256" key="1">
    <source>
        <dbReference type="ARBA" id="ARBA00004229"/>
    </source>
</evidence>
<dbReference type="Gene3D" id="2.60.40.10">
    <property type="entry name" value="Immunoglobulins"/>
    <property type="match status" value="1"/>
</dbReference>
<evidence type="ECO:0000256" key="2">
    <source>
        <dbReference type="ARBA" id="ARBA00008061"/>
    </source>
</evidence>
<feature type="region of interest" description="Disordered" evidence="9">
    <location>
        <begin position="1"/>
        <end position="33"/>
    </location>
</feature>
<evidence type="ECO:0000256" key="6">
    <source>
        <dbReference type="ARBA" id="ARBA00022946"/>
    </source>
</evidence>
<keyword evidence="4" id="KW-0934">Plastid</keyword>
<feature type="region of interest" description="Disordered" evidence="9">
    <location>
        <begin position="878"/>
        <end position="924"/>
    </location>
</feature>
<name>A0A836BWP2_9CHLO</name>
<reference evidence="11" key="1">
    <citation type="journal article" date="2020" name="bioRxiv">
        <title>Comparative genomics of Chlamydomonas.</title>
        <authorList>
            <person name="Craig R.J."/>
            <person name="Hasan A.R."/>
            <person name="Ness R.W."/>
            <person name="Keightley P.D."/>
        </authorList>
    </citation>
    <scope>NUCLEOTIDE SEQUENCE</scope>
    <source>
        <strain evidence="11">CCAP 11/70</strain>
    </source>
</reference>
<evidence type="ECO:0000256" key="7">
    <source>
        <dbReference type="ARBA" id="ARBA00051664"/>
    </source>
</evidence>
<dbReference type="InterPro" id="IPR048650">
    <property type="entry name" value="ISOA1-3-like_C"/>
</dbReference>
<dbReference type="GO" id="GO:0005975">
    <property type="term" value="P:carbohydrate metabolic process"/>
    <property type="evidence" value="ECO:0007669"/>
    <property type="project" value="InterPro"/>
</dbReference>